<dbReference type="Pfam" id="PF00169">
    <property type="entry name" value="PH"/>
    <property type="match status" value="1"/>
</dbReference>
<reference evidence="6 7" key="1">
    <citation type="journal article" date="2013" name="PLoS Genet.">
        <title>Distinctive expansion of potential virulence genes in the genome of the oomycete fish pathogen Saprolegnia parasitica.</title>
        <authorList>
            <person name="Jiang R.H."/>
            <person name="de Bruijn I."/>
            <person name="Haas B.J."/>
            <person name="Belmonte R."/>
            <person name="Lobach L."/>
            <person name="Christie J."/>
            <person name="van den Ackerveken G."/>
            <person name="Bottin A."/>
            <person name="Bulone V."/>
            <person name="Diaz-Moreno S.M."/>
            <person name="Dumas B."/>
            <person name="Fan L."/>
            <person name="Gaulin E."/>
            <person name="Govers F."/>
            <person name="Grenville-Briggs L.J."/>
            <person name="Horner N.R."/>
            <person name="Levin J.Z."/>
            <person name="Mammella M."/>
            <person name="Meijer H.J."/>
            <person name="Morris P."/>
            <person name="Nusbaum C."/>
            <person name="Oome S."/>
            <person name="Phillips A.J."/>
            <person name="van Rooyen D."/>
            <person name="Rzeszutek E."/>
            <person name="Saraiva M."/>
            <person name="Secombes C.J."/>
            <person name="Seidl M.F."/>
            <person name="Snel B."/>
            <person name="Stassen J.H."/>
            <person name="Sykes S."/>
            <person name="Tripathy S."/>
            <person name="van den Berg H."/>
            <person name="Vega-Arreguin J.C."/>
            <person name="Wawra S."/>
            <person name="Young S.K."/>
            <person name="Zeng Q."/>
            <person name="Dieguez-Uribeondo J."/>
            <person name="Russ C."/>
            <person name="Tyler B.M."/>
            <person name="van West P."/>
        </authorList>
    </citation>
    <scope>NUCLEOTIDE SEQUENCE [LARGE SCALE GENOMIC DNA]</scope>
    <source>
        <strain evidence="6 7">CBS 223.65</strain>
    </source>
</reference>
<dbReference type="RefSeq" id="XP_012198985.1">
    <property type="nucleotide sequence ID" value="XM_012343595.1"/>
</dbReference>
<dbReference type="InterPro" id="IPR037370">
    <property type="entry name" value="Pleckstrin"/>
</dbReference>
<feature type="coiled-coil region" evidence="1">
    <location>
        <begin position="721"/>
        <end position="748"/>
    </location>
</feature>
<dbReference type="Gene3D" id="2.30.42.10">
    <property type="match status" value="1"/>
</dbReference>
<dbReference type="VEuPathDB" id="FungiDB:SPRG_05086"/>
<evidence type="ECO:0000259" key="4">
    <source>
        <dbReference type="PROSITE" id="PS50004"/>
    </source>
</evidence>
<dbReference type="KEGG" id="spar:SPRG_05086"/>
<dbReference type="GeneID" id="24127495"/>
<organism evidence="6 7">
    <name type="scientific">Saprolegnia parasitica (strain CBS 223.65)</name>
    <dbReference type="NCBI Taxonomy" id="695850"/>
    <lineage>
        <taxon>Eukaryota</taxon>
        <taxon>Sar</taxon>
        <taxon>Stramenopiles</taxon>
        <taxon>Oomycota</taxon>
        <taxon>Saprolegniomycetes</taxon>
        <taxon>Saprolegniales</taxon>
        <taxon>Saprolegniaceae</taxon>
        <taxon>Saprolegnia</taxon>
    </lineage>
</organism>
<dbReference type="CDD" id="cd00821">
    <property type="entry name" value="PH"/>
    <property type="match status" value="1"/>
</dbReference>
<accession>A0A067CMB9</accession>
<dbReference type="PROSITE" id="PS50004">
    <property type="entry name" value="C2"/>
    <property type="match status" value="1"/>
</dbReference>
<dbReference type="STRING" id="695850.A0A067CMB9"/>
<dbReference type="GO" id="GO:0005886">
    <property type="term" value="C:plasma membrane"/>
    <property type="evidence" value="ECO:0007669"/>
    <property type="project" value="TreeGrafter"/>
</dbReference>
<dbReference type="GO" id="GO:0030036">
    <property type="term" value="P:actin cytoskeleton organization"/>
    <property type="evidence" value="ECO:0007669"/>
    <property type="project" value="TreeGrafter"/>
</dbReference>
<evidence type="ECO:0008006" key="8">
    <source>
        <dbReference type="Google" id="ProtNLM"/>
    </source>
</evidence>
<dbReference type="SUPFAM" id="SSF49562">
    <property type="entry name" value="C2 domain (Calcium/lipid-binding domain, CaLB)"/>
    <property type="match status" value="1"/>
</dbReference>
<dbReference type="Proteomes" id="UP000030745">
    <property type="component" value="Unassembled WGS sequence"/>
</dbReference>
<sequence length="1412" mass="155520">MTWPCSKCDYTSNEDGVDTCVACGTLHTSRTNTSSMRTLSSVSTSASHAESDVATTVIIELPAKQKLGVKLMPPKTGVIEHGLSIDNIDNPLLDTKVAPGDLIVAIGGTDVDGLGFSEAIELIRKMPRPLAITFEIVLSRRENAHKKKQREELDSTLGETELPTYAVVFEEGPMGLNLEEATRYGIDGAVVKAVKGQAKSNGLISIGDIVCKVNETDVLCMHYNEVMNVIRKTPPPRTLQFVPKDKLPDVQRVNSRNSEAALKPRPSEMPMSKFAQSSRIVKAEDDENKSIQELIRENKTATIKKGRMYKQSRVLKQWKARYFVLSVSKLEYFKSPSSTSSRGELEFLHHRCTVRSLPSSTDMVSKAPAIPASFLLEVRADEKRLVMACASESEKKAWMDALKLAIDASRTIFASRTAFTSGDGTGRLSQFDYDSFPTPVLHVSVISATNLAKPGATVNAMCEITLNAETFTTMVIKGQRSPEWRQDNTVTFEATSDESVLEIRVYDEHGFFKSSELLSTLQVPLKTLPNMEKTFKEYPLVLGSRTSGAVLTLAFEYVNKAKEYQERVRGSRRNTLLNDREEMLKIKSDAQHAADEAEKRARRAEEEAKAYLNEAQLKAERAMEAARAEREEGKAAVEAAMAEAEMAKQFAEKQAAEAKRAQEEAQALIEANRRIQEQSNDLPGMQYSEAFMQYRKMLLDGKKEEVVRDVMKKDGVEDRSIDAFFSEMKALDLKIKELQAEVEKLKSGRGGPAKDEPKSFDMSNISSDQALLLRRLLKLEKQLQQAGIAIADDIPYEEAKVKVETISRRMGEIGSADVTHPDPKVQKQLREEYYKLEQDMEKYNTALMLTDEYAAEQARKEREWEEENAEANALAVKAIRRMMPVDVASRSEAQLQEELTPNGKRLTREVALKFKRTNILQILRTSPQDLAKAHPSVLENLRVTGLTVTERRAVHMHLRDVAAGWEGQKGEEMAARRYAFFKTLKETFKTVVNSYNRHVAQYGPPGNHPYATRDNPDIGCPLLGKQCPLKADAAPAYIIDLGYPTEDVYIESTVQKSSADDAGAQALAEAKRLAQEKTANVRSEGLKQHYKNKIRLVADANGACEKLDAEIDHMETQQAHWIKTRLSHDKSNTTSPTTIKVELADFMTLVNQVRLSSVYFAERSGMNLTGKRDPANDTADSRSAIECGLAVVFCDAVVDCFAGIEHRLEKLKIQEKRLQSTVPATRELVAELKERSNATMAKLPSMKAATRRLKPRADIEKEIKEQMASEGGGSAAAAPAAEPERPPNPMMAALAGGRGGGRGRGRGRGGNPLMAAIAGRGKKGDDDDDAPPARPNPFGGGRGGGNPLMAAIQARGKKGDDEDDAPAGGGGRGDFLSAIRGRGGGRGGRGGMPGGGDFLSAIKNRKKAEDDD</sequence>
<feature type="domain" description="C2" evidence="4">
    <location>
        <begin position="422"/>
        <end position="538"/>
    </location>
</feature>
<feature type="region of interest" description="Disordered" evidence="2">
    <location>
        <begin position="1266"/>
        <end position="1412"/>
    </location>
</feature>
<feature type="coiled-coil region" evidence="1">
    <location>
        <begin position="580"/>
        <end position="681"/>
    </location>
</feature>
<proteinExistence type="predicted"/>
<feature type="domain" description="PDZ" evidence="5">
    <location>
        <begin position="56"/>
        <end position="132"/>
    </location>
</feature>
<evidence type="ECO:0000256" key="2">
    <source>
        <dbReference type="SAM" id="MobiDB-lite"/>
    </source>
</evidence>
<evidence type="ECO:0000313" key="6">
    <source>
        <dbReference type="EMBL" id="KDO30375.1"/>
    </source>
</evidence>
<dbReference type="OMA" id="CFDGMDE"/>
<dbReference type="InterPro" id="IPR036034">
    <property type="entry name" value="PDZ_sf"/>
</dbReference>
<dbReference type="Gene3D" id="2.30.29.30">
    <property type="entry name" value="Pleckstrin-homology domain (PH domain)/Phosphotyrosine-binding domain (PTB)"/>
    <property type="match status" value="1"/>
</dbReference>
<dbReference type="SMART" id="SM00228">
    <property type="entry name" value="PDZ"/>
    <property type="match status" value="2"/>
</dbReference>
<dbReference type="InterPro" id="IPR001849">
    <property type="entry name" value="PH_domain"/>
</dbReference>
<dbReference type="OrthoDB" id="185175at2759"/>
<dbReference type="InterPro" id="IPR035892">
    <property type="entry name" value="C2_domain_sf"/>
</dbReference>
<keyword evidence="7" id="KW-1185">Reference proteome</keyword>
<evidence type="ECO:0000256" key="1">
    <source>
        <dbReference type="SAM" id="Coils"/>
    </source>
</evidence>
<dbReference type="CDD" id="cd00136">
    <property type="entry name" value="PDZ_canonical"/>
    <property type="match status" value="1"/>
</dbReference>
<evidence type="ECO:0000259" key="5">
    <source>
        <dbReference type="PROSITE" id="PS50106"/>
    </source>
</evidence>
<dbReference type="Gene3D" id="2.60.40.150">
    <property type="entry name" value="C2 domain"/>
    <property type="match status" value="1"/>
</dbReference>
<dbReference type="Pfam" id="PF00168">
    <property type="entry name" value="C2"/>
    <property type="match status" value="1"/>
</dbReference>
<dbReference type="EMBL" id="KK583202">
    <property type="protein sequence ID" value="KDO30375.1"/>
    <property type="molecule type" value="Genomic_DNA"/>
</dbReference>
<dbReference type="SUPFAM" id="SSF50729">
    <property type="entry name" value="PH domain-like"/>
    <property type="match status" value="1"/>
</dbReference>
<dbReference type="PROSITE" id="PS50106">
    <property type="entry name" value="PDZ"/>
    <property type="match status" value="2"/>
</dbReference>
<dbReference type="PROSITE" id="PS50003">
    <property type="entry name" value="PH_DOMAIN"/>
    <property type="match status" value="1"/>
</dbReference>
<dbReference type="InterPro" id="IPR000008">
    <property type="entry name" value="C2_dom"/>
</dbReference>
<keyword evidence="1" id="KW-0175">Coiled coil</keyword>
<dbReference type="PANTHER" id="PTHR12092">
    <property type="entry name" value="PLECKSTRIN"/>
    <property type="match status" value="1"/>
</dbReference>
<dbReference type="SMART" id="SM00233">
    <property type="entry name" value="PH"/>
    <property type="match status" value="1"/>
</dbReference>
<protein>
    <recommendedName>
        <fullName evidence="8">PH domain-containing protein</fullName>
    </recommendedName>
</protein>
<feature type="domain" description="PH" evidence="3">
    <location>
        <begin position="301"/>
        <end position="407"/>
    </location>
</feature>
<feature type="compositionally biased region" description="Gly residues" evidence="2">
    <location>
        <begin position="1381"/>
        <end position="1397"/>
    </location>
</feature>
<feature type="coiled-coil region" evidence="1">
    <location>
        <begin position="826"/>
        <end position="874"/>
    </location>
</feature>
<evidence type="ECO:0000259" key="3">
    <source>
        <dbReference type="PROSITE" id="PS50003"/>
    </source>
</evidence>
<dbReference type="CDD" id="cd00030">
    <property type="entry name" value="C2"/>
    <property type="match status" value="1"/>
</dbReference>
<dbReference type="PANTHER" id="PTHR12092:SF16">
    <property type="entry name" value="PH DOMAIN-CONTAINING PROTEIN"/>
    <property type="match status" value="1"/>
</dbReference>
<gene>
    <name evidence="6" type="ORF">SPRG_05086</name>
</gene>
<feature type="domain" description="PDZ" evidence="5">
    <location>
        <begin position="170"/>
        <end position="245"/>
    </location>
</feature>
<name>A0A067CMB9_SAPPC</name>
<dbReference type="SMART" id="SM00239">
    <property type="entry name" value="C2"/>
    <property type="match status" value="1"/>
</dbReference>
<dbReference type="InterPro" id="IPR011993">
    <property type="entry name" value="PH-like_dom_sf"/>
</dbReference>
<dbReference type="InterPro" id="IPR001478">
    <property type="entry name" value="PDZ"/>
</dbReference>
<evidence type="ECO:0000313" key="7">
    <source>
        <dbReference type="Proteomes" id="UP000030745"/>
    </source>
</evidence>
<dbReference type="SUPFAM" id="SSF50156">
    <property type="entry name" value="PDZ domain-like"/>
    <property type="match status" value="2"/>
</dbReference>